<dbReference type="Pfam" id="PF01425">
    <property type="entry name" value="Amidase"/>
    <property type="match status" value="1"/>
</dbReference>
<evidence type="ECO:0000259" key="2">
    <source>
        <dbReference type="Pfam" id="PF01425"/>
    </source>
</evidence>
<dbReference type="PANTHER" id="PTHR11895:SF7">
    <property type="entry name" value="GLUTAMYL-TRNA(GLN) AMIDOTRANSFERASE SUBUNIT A, MITOCHONDRIAL"/>
    <property type="match status" value="1"/>
</dbReference>
<dbReference type="InterPro" id="IPR036928">
    <property type="entry name" value="AS_sf"/>
</dbReference>
<dbReference type="InterPro" id="IPR000120">
    <property type="entry name" value="Amidase"/>
</dbReference>
<dbReference type="EMBL" id="JAOWLA010000034">
    <property type="protein sequence ID" value="MCV2866904.1"/>
    <property type="molecule type" value="Genomic_DNA"/>
</dbReference>
<sequence length="473" mass="50387">MNPDKIMPNASRLAALPAHRLREMIAKREISIPELVRDSLGAIEQDDDAMNAFASICPERALVEAEAAQARLASGEALPPLFGLPLAVKDAEPVAGLPFVCGSRVFADRVAEKDSVHVSRLRSAGAIVVGKSNTPEFTLLGETRNGLGPDTLNPWDPGRTPGGSSGGSAAALAAGMVPIATGSDTAGSITVPAAFCGVVGIKPSHRRIPLWPGPEDWRPFSDVGPMARNARDLALMFAVAAGVDPRDPDARSFSKIDPIRRPLRIAWSPTIADLPVDPVLSTAAETLARLFADGGHVVRRAAPDLCDPGPLLDLLGAVEEYRARGHLMDEAAHLLMPETRAIIEQGRDADPSSVETAKFAWRRLSQVFTEFMADYDLLIVPATSCPAYPLRTPPSCIDGRDVTADWPSYAPFNMLGNLTGCPVATLPISLTKERLPVGALIFSRFGEDELLLSALAEAEALRGPFPLPFTPSR</sequence>
<dbReference type="Gene3D" id="3.90.1300.10">
    <property type="entry name" value="Amidase signature (AS) domain"/>
    <property type="match status" value="1"/>
</dbReference>
<dbReference type="SUPFAM" id="SSF75304">
    <property type="entry name" value="Amidase signature (AS) enzymes"/>
    <property type="match status" value="1"/>
</dbReference>
<protein>
    <submittedName>
        <fullName evidence="3">Amidase</fullName>
    </submittedName>
</protein>
<dbReference type="PANTHER" id="PTHR11895">
    <property type="entry name" value="TRANSAMIDASE"/>
    <property type="match status" value="1"/>
</dbReference>
<evidence type="ECO:0000313" key="4">
    <source>
        <dbReference type="Proteomes" id="UP001652503"/>
    </source>
</evidence>
<accession>A0ABT2Z6Z7</accession>
<dbReference type="RefSeq" id="WP_263723453.1">
    <property type="nucleotide sequence ID" value="NZ_JAOWLA010000034.1"/>
</dbReference>
<comment type="similarity">
    <text evidence="1">Belongs to the amidase family.</text>
</comment>
<dbReference type="InterPro" id="IPR023631">
    <property type="entry name" value="Amidase_dom"/>
</dbReference>
<gene>
    <name evidence="3" type="ORF">OE647_19555</name>
</gene>
<name>A0ABT2Z6Z7_9RHOB</name>
<proteinExistence type="inferred from homology"/>
<reference evidence="3 4" key="1">
    <citation type="submission" date="2022-10" db="EMBL/GenBank/DDBJ databases">
        <title>Defluviimonas sp. nov., isolated from ocean surface water.</title>
        <authorList>
            <person name="He W."/>
            <person name="Wang L."/>
            <person name="Zhang D.-F."/>
        </authorList>
    </citation>
    <scope>NUCLEOTIDE SEQUENCE [LARGE SCALE GENOMIC DNA]</scope>
    <source>
        <strain evidence="3 4">WL0075</strain>
    </source>
</reference>
<keyword evidence="4" id="KW-1185">Reference proteome</keyword>
<evidence type="ECO:0000313" key="3">
    <source>
        <dbReference type="EMBL" id="MCV2866904.1"/>
    </source>
</evidence>
<evidence type="ECO:0000256" key="1">
    <source>
        <dbReference type="ARBA" id="ARBA00009199"/>
    </source>
</evidence>
<feature type="domain" description="Amidase" evidence="2">
    <location>
        <begin position="34"/>
        <end position="452"/>
    </location>
</feature>
<dbReference type="Proteomes" id="UP001652503">
    <property type="component" value="Unassembled WGS sequence"/>
</dbReference>
<organism evidence="3 4">
    <name type="scientific">Albidovulum sediminicola</name>
    <dbReference type="NCBI Taxonomy" id="2984331"/>
    <lineage>
        <taxon>Bacteria</taxon>
        <taxon>Pseudomonadati</taxon>
        <taxon>Pseudomonadota</taxon>
        <taxon>Alphaproteobacteria</taxon>
        <taxon>Rhodobacterales</taxon>
        <taxon>Paracoccaceae</taxon>
        <taxon>Albidovulum</taxon>
    </lineage>
</organism>
<comment type="caution">
    <text evidence="3">The sequence shown here is derived from an EMBL/GenBank/DDBJ whole genome shotgun (WGS) entry which is preliminary data.</text>
</comment>